<protein>
    <submittedName>
        <fullName evidence="1">Uncharacterized protein</fullName>
    </submittedName>
</protein>
<evidence type="ECO:0000313" key="1">
    <source>
        <dbReference type="EMBL" id="KAE9384150.1"/>
    </source>
</evidence>
<proteinExistence type="predicted"/>
<accession>A0A6A4GFC8</accession>
<dbReference type="Proteomes" id="UP000799118">
    <property type="component" value="Unassembled WGS sequence"/>
</dbReference>
<organism evidence="1 2">
    <name type="scientific">Gymnopus androsaceus JB14</name>
    <dbReference type="NCBI Taxonomy" id="1447944"/>
    <lineage>
        <taxon>Eukaryota</taxon>
        <taxon>Fungi</taxon>
        <taxon>Dikarya</taxon>
        <taxon>Basidiomycota</taxon>
        <taxon>Agaricomycotina</taxon>
        <taxon>Agaricomycetes</taxon>
        <taxon>Agaricomycetidae</taxon>
        <taxon>Agaricales</taxon>
        <taxon>Marasmiineae</taxon>
        <taxon>Omphalotaceae</taxon>
        <taxon>Gymnopus</taxon>
    </lineage>
</organism>
<keyword evidence="2" id="KW-1185">Reference proteome</keyword>
<dbReference type="AlphaFoldDB" id="A0A6A4GFC8"/>
<sequence>MAVTPHDVSILLAAGAAGARVDSSICVPRHKSRRTLHAMCKDKTACNAQRQLAPHGFSRLLGRLGQSFSNCPGPVVNSLPAVHAQIRRICPCPAGSVPPPETWATQHREPEQWMENLSTPSPAPESSIGDFLQAYYTMAGQAQLALCRWWIVYQRFMSRFRESGHGPLRIPFPSPKSAGNLFANPAVKIIGTPNRGRQRERVPRAELLVERRRRVLAWVNQVMERSSPLLGPLASGEPFISGPYPDSLNLFMARW</sequence>
<evidence type="ECO:0000313" key="2">
    <source>
        <dbReference type="Proteomes" id="UP000799118"/>
    </source>
</evidence>
<dbReference type="EMBL" id="ML770209">
    <property type="protein sequence ID" value="KAE9384150.1"/>
    <property type="molecule type" value="Genomic_DNA"/>
</dbReference>
<gene>
    <name evidence="1" type="ORF">BT96DRAFT_950766</name>
</gene>
<name>A0A6A4GFC8_9AGAR</name>
<reference evidence="1" key="1">
    <citation type="journal article" date="2019" name="Environ. Microbiol.">
        <title>Fungal ecological strategies reflected in gene transcription - a case study of two litter decomposers.</title>
        <authorList>
            <person name="Barbi F."/>
            <person name="Kohler A."/>
            <person name="Barry K."/>
            <person name="Baskaran P."/>
            <person name="Daum C."/>
            <person name="Fauchery L."/>
            <person name="Ihrmark K."/>
            <person name="Kuo A."/>
            <person name="LaButti K."/>
            <person name="Lipzen A."/>
            <person name="Morin E."/>
            <person name="Grigoriev I.V."/>
            <person name="Henrissat B."/>
            <person name="Lindahl B."/>
            <person name="Martin F."/>
        </authorList>
    </citation>
    <scope>NUCLEOTIDE SEQUENCE</scope>
    <source>
        <strain evidence="1">JB14</strain>
    </source>
</reference>